<dbReference type="Proteomes" id="UP000184041">
    <property type="component" value="Unassembled WGS sequence"/>
</dbReference>
<gene>
    <name evidence="6" type="ORF">SAMN05443144_10374</name>
</gene>
<keyword evidence="7" id="KW-1185">Reference proteome</keyword>
<dbReference type="Pfam" id="PF05222">
    <property type="entry name" value="AlaDh_PNT_N"/>
    <property type="match status" value="1"/>
</dbReference>
<dbReference type="PANTHER" id="PTHR42795">
    <property type="entry name" value="ALANINE DEHYDROGENASE"/>
    <property type="match status" value="1"/>
</dbReference>
<dbReference type="InterPro" id="IPR007698">
    <property type="entry name" value="AlaDH/PNT_NAD(H)-bd"/>
</dbReference>
<reference evidence="6 7" key="1">
    <citation type="submission" date="2016-11" db="EMBL/GenBank/DDBJ databases">
        <authorList>
            <person name="Jaros S."/>
            <person name="Januszkiewicz K."/>
            <person name="Wedrychowicz H."/>
        </authorList>
    </citation>
    <scope>NUCLEOTIDE SEQUENCE [LARGE SCALE GENOMIC DNA]</scope>
    <source>
        <strain evidence="6 7">DSM 21986</strain>
    </source>
</reference>
<evidence type="ECO:0000256" key="2">
    <source>
        <dbReference type="ARBA" id="ARBA00012897"/>
    </source>
</evidence>
<evidence type="ECO:0000313" key="7">
    <source>
        <dbReference type="Proteomes" id="UP000184041"/>
    </source>
</evidence>
<dbReference type="STRING" id="1194090.SAMN05443144_10374"/>
<dbReference type="AlphaFoldDB" id="A0A1M4VYX3"/>
<dbReference type="GO" id="GO:0000286">
    <property type="term" value="F:alanine dehydrogenase activity"/>
    <property type="evidence" value="ECO:0007669"/>
    <property type="project" value="UniProtKB-EC"/>
</dbReference>
<dbReference type="GO" id="GO:0042853">
    <property type="term" value="P:L-alanine catabolic process"/>
    <property type="evidence" value="ECO:0007669"/>
    <property type="project" value="InterPro"/>
</dbReference>
<dbReference type="Pfam" id="PF01262">
    <property type="entry name" value="AlaDh_PNT_C"/>
    <property type="match status" value="1"/>
</dbReference>
<dbReference type="InterPro" id="IPR008141">
    <property type="entry name" value="Ala_DH"/>
</dbReference>
<dbReference type="InterPro" id="IPR007886">
    <property type="entry name" value="AlaDH/PNT_N"/>
</dbReference>
<dbReference type="CDD" id="cd05305">
    <property type="entry name" value="L-AlaDH"/>
    <property type="match status" value="1"/>
</dbReference>
<dbReference type="SMART" id="SM01002">
    <property type="entry name" value="AlaDh_PNT_C"/>
    <property type="match status" value="1"/>
</dbReference>
<sequence length="427" mass="46970">MSFLLTAALSFKLSEIRFWKYYFMDIKPLETEQIGIQTLEKQLMTSESNISLKIGLPKEVSNDERRICLTPDGVSILKANGHEIFVEKEAGSEANFTDQEYADAGATIAHGIDEVYQKSEMIVKVAPPTEEELDLLEDNHILISALHLGNANEPFIETLIERSITAIGFEFIRGEDKEFPIVRMMHEITGSMAVQIGAHYLEKGEGGQGIMLGGISGIPPATVVILGAGITAEYAARTALGYGAQVFVMDNDLARLRHLENALDRRIITATANYQYISSALAYADVVIGATEQEGDRAPCMVTEPMVMNMKPGSVIVDTVIDQGGCVATSRTTTHSNPIFSAHEVIHYCVPNIPSNVARTATYALNNVIVPYLLDIGDAGDIKECLWKNTALRNGTYVYKKHLTKKSLAELFDMPYRSIEMLIASQI</sequence>
<dbReference type="EC" id="1.4.1.1" evidence="2"/>
<accession>A0A1M4VYX3</accession>
<proteinExistence type="inferred from homology"/>
<evidence type="ECO:0000256" key="3">
    <source>
        <dbReference type="ARBA" id="ARBA00023002"/>
    </source>
</evidence>
<dbReference type="PANTHER" id="PTHR42795:SF1">
    <property type="entry name" value="ALANINE DEHYDROGENASE"/>
    <property type="match status" value="1"/>
</dbReference>
<organism evidence="6 7">
    <name type="scientific">Fodinibius roseus</name>
    <dbReference type="NCBI Taxonomy" id="1194090"/>
    <lineage>
        <taxon>Bacteria</taxon>
        <taxon>Pseudomonadati</taxon>
        <taxon>Balneolota</taxon>
        <taxon>Balneolia</taxon>
        <taxon>Balneolales</taxon>
        <taxon>Balneolaceae</taxon>
        <taxon>Fodinibius</taxon>
    </lineage>
</organism>
<name>A0A1M4VYX3_9BACT</name>
<feature type="domain" description="Alanine dehydrogenase/pyridine nucleotide transhydrogenase NAD(H)-binding" evidence="4">
    <location>
        <begin position="201"/>
        <end position="349"/>
    </location>
</feature>
<protein>
    <recommendedName>
        <fullName evidence="2">alanine dehydrogenase</fullName>
        <ecNumber evidence="2">1.4.1.1</ecNumber>
    </recommendedName>
</protein>
<dbReference type="SMART" id="SM01003">
    <property type="entry name" value="AlaDh_PNT_N"/>
    <property type="match status" value="1"/>
</dbReference>
<dbReference type="SUPFAM" id="SSF52283">
    <property type="entry name" value="Formate/glycerate dehydrogenase catalytic domain-like"/>
    <property type="match status" value="1"/>
</dbReference>
<dbReference type="SUPFAM" id="SSF51735">
    <property type="entry name" value="NAD(P)-binding Rossmann-fold domains"/>
    <property type="match status" value="1"/>
</dbReference>
<dbReference type="Gene3D" id="3.40.50.720">
    <property type="entry name" value="NAD(P)-binding Rossmann-like Domain"/>
    <property type="match status" value="2"/>
</dbReference>
<dbReference type="GO" id="GO:0005886">
    <property type="term" value="C:plasma membrane"/>
    <property type="evidence" value="ECO:0007669"/>
    <property type="project" value="TreeGrafter"/>
</dbReference>
<evidence type="ECO:0000256" key="1">
    <source>
        <dbReference type="ARBA" id="ARBA00005689"/>
    </source>
</evidence>
<comment type="similarity">
    <text evidence="1">Belongs to the AlaDH/PNT family.</text>
</comment>
<feature type="domain" description="Alanine dehydrogenase/pyridine nucleotide transhydrogenase N-terminal" evidence="5">
    <location>
        <begin position="55"/>
        <end position="189"/>
    </location>
</feature>
<keyword evidence="3" id="KW-0560">Oxidoreductase</keyword>
<dbReference type="EMBL" id="FQUS01000003">
    <property type="protein sequence ID" value="SHE74211.1"/>
    <property type="molecule type" value="Genomic_DNA"/>
</dbReference>
<evidence type="ECO:0000259" key="5">
    <source>
        <dbReference type="SMART" id="SM01003"/>
    </source>
</evidence>
<evidence type="ECO:0000313" key="6">
    <source>
        <dbReference type="EMBL" id="SHE74211.1"/>
    </source>
</evidence>
<evidence type="ECO:0000259" key="4">
    <source>
        <dbReference type="SMART" id="SM01002"/>
    </source>
</evidence>
<dbReference type="InterPro" id="IPR036291">
    <property type="entry name" value="NAD(P)-bd_dom_sf"/>
</dbReference>